<dbReference type="Pfam" id="PF13377">
    <property type="entry name" value="Peripla_BP_3"/>
    <property type="match status" value="1"/>
</dbReference>
<proteinExistence type="predicted"/>
<protein>
    <submittedName>
        <fullName evidence="5">LacI family DNA-binding transcriptional regulator</fullName>
    </submittedName>
</protein>
<gene>
    <name evidence="5" type="ORF">GCM10023346_45980</name>
</gene>
<dbReference type="SUPFAM" id="SSF47413">
    <property type="entry name" value="lambda repressor-like DNA-binding domains"/>
    <property type="match status" value="1"/>
</dbReference>
<reference evidence="6" key="1">
    <citation type="journal article" date="2019" name="Int. J. Syst. Evol. Microbiol.">
        <title>The Global Catalogue of Microorganisms (GCM) 10K type strain sequencing project: providing services to taxonomists for standard genome sequencing and annotation.</title>
        <authorList>
            <consortium name="The Broad Institute Genomics Platform"/>
            <consortium name="The Broad Institute Genome Sequencing Center for Infectious Disease"/>
            <person name="Wu L."/>
            <person name="Ma J."/>
        </authorList>
    </citation>
    <scope>NUCLEOTIDE SEQUENCE [LARGE SCALE GENOMIC DNA]</scope>
    <source>
        <strain evidence="6">JCM 18514</strain>
    </source>
</reference>
<dbReference type="PROSITE" id="PS50932">
    <property type="entry name" value="HTH_LACI_2"/>
    <property type="match status" value="1"/>
</dbReference>
<dbReference type="PRINTS" id="PR00036">
    <property type="entry name" value="HTHLACI"/>
</dbReference>
<evidence type="ECO:0000256" key="3">
    <source>
        <dbReference type="ARBA" id="ARBA00023163"/>
    </source>
</evidence>
<evidence type="ECO:0000313" key="5">
    <source>
        <dbReference type="EMBL" id="GAA5201503.1"/>
    </source>
</evidence>
<dbReference type="CDD" id="cd06267">
    <property type="entry name" value="PBP1_LacI_sugar_binding-like"/>
    <property type="match status" value="1"/>
</dbReference>
<dbReference type="RefSeq" id="WP_345453112.1">
    <property type="nucleotide sequence ID" value="NZ_BAABKK010000037.1"/>
</dbReference>
<evidence type="ECO:0000313" key="6">
    <source>
        <dbReference type="Proteomes" id="UP001500200"/>
    </source>
</evidence>
<dbReference type="EMBL" id="BAABKK010000037">
    <property type="protein sequence ID" value="GAA5201503.1"/>
    <property type="molecule type" value="Genomic_DNA"/>
</dbReference>
<comment type="caution">
    <text evidence="5">The sequence shown here is derived from an EMBL/GenBank/DDBJ whole genome shotgun (WGS) entry which is preliminary data.</text>
</comment>
<dbReference type="SMART" id="SM00354">
    <property type="entry name" value="HTH_LACI"/>
    <property type="match status" value="1"/>
</dbReference>
<keyword evidence="6" id="KW-1185">Reference proteome</keyword>
<organism evidence="5 6">
    <name type="scientific">Arthrobacter gyeryongensis</name>
    <dbReference type="NCBI Taxonomy" id="1650592"/>
    <lineage>
        <taxon>Bacteria</taxon>
        <taxon>Bacillati</taxon>
        <taxon>Actinomycetota</taxon>
        <taxon>Actinomycetes</taxon>
        <taxon>Micrococcales</taxon>
        <taxon>Micrococcaceae</taxon>
        <taxon>Arthrobacter</taxon>
    </lineage>
</organism>
<evidence type="ECO:0000259" key="4">
    <source>
        <dbReference type="PROSITE" id="PS50932"/>
    </source>
</evidence>
<dbReference type="SUPFAM" id="SSF53822">
    <property type="entry name" value="Periplasmic binding protein-like I"/>
    <property type="match status" value="1"/>
</dbReference>
<keyword evidence="1" id="KW-0805">Transcription regulation</keyword>
<dbReference type="Pfam" id="PF00356">
    <property type="entry name" value="LacI"/>
    <property type="match status" value="1"/>
</dbReference>
<evidence type="ECO:0000256" key="2">
    <source>
        <dbReference type="ARBA" id="ARBA00023125"/>
    </source>
</evidence>
<dbReference type="InterPro" id="IPR010982">
    <property type="entry name" value="Lambda_DNA-bd_dom_sf"/>
</dbReference>
<dbReference type="Gene3D" id="3.40.50.2300">
    <property type="match status" value="2"/>
</dbReference>
<keyword evidence="2 5" id="KW-0238">DNA-binding</keyword>
<dbReference type="Gene3D" id="1.10.260.40">
    <property type="entry name" value="lambda repressor-like DNA-binding domains"/>
    <property type="match status" value="1"/>
</dbReference>
<sequence>MGAGDGLRVAVERPNARATMKDVARVAGVGVGTVSRVVNGKSNVSEESVAAVNAAIDRLGFRRNDSARMLRTGATASIGLLVEDVADPFFSLLNRSVEEEVLRRDSVLLTASSDKDPERARKMILTFCARRVDGLVITLPEGGDEEYLRAELDAGTSMVFVDRPPRELDVDAVIVDNRGGARTGVAHLIGYGHRRIACFTDRPDLYTASERIAGYRAALEEAGIPFDPELVYSSATTRDPVDEPLGRMLASDDPPTAVFAGNNRTSINVIGALRIHNTSLAIVGFDDFELADVVVPGITVVAQDPKAMGQIAMRMLYKRLDGDVSPSQTVTLNTRLIVRGSGELSRDAVLAAR</sequence>
<dbReference type="PROSITE" id="PS00356">
    <property type="entry name" value="HTH_LACI_1"/>
    <property type="match status" value="1"/>
</dbReference>
<accession>A0ABP9SUK9</accession>
<dbReference type="GO" id="GO:0003677">
    <property type="term" value="F:DNA binding"/>
    <property type="evidence" value="ECO:0007669"/>
    <property type="project" value="UniProtKB-KW"/>
</dbReference>
<dbReference type="PANTHER" id="PTHR30146:SF109">
    <property type="entry name" value="HTH-TYPE TRANSCRIPTIONAL REGULATOR GALS"/>
    <property type="match status" value="1"/>
</dbReference>
<dbReference type="InterPro" id="IPR028082">
    <property type="entry name" value="Peripla_BP_I"/>
</dbReference>
<dbReference type="InterPro" id="IPR000843">
    <property type="entry name" value="HTH_LacI"/>
</dbReference>
<feature type="domain" description="HTH lacI-type" evidence="4">
    <location>
        <begin position="18"/>
        <end position="72"/>
    </location>
</feature>
<dbReference type="PANTHER" id="PTHR30146">
    <property type="entry name" value="LACI-RELATED TRANSCRIPTIONAL REPRESSOR"/>
    <property type="match status" value="1"/>
</dbReference>
<dbReference type="CDD" id="cd01392">
    <property type="entry name" value="HTH_LacI"/>
    <property type="match status" value="1"/>
</dbReference>
<keyword evidence="3" id="KW-0804">Transcription</keyword>
<dbReference type="InterPro" id="IPR046335">
    <property type="entry name" value="LacI/GalR-like_sensor"/>
</dbReference>
<name>A0ABP9SUK9_9MICC</name>
<dbReference type="Proteomes" id="UP001500200">
    <property type="component" value="Unassembled WGS sequence"/>
</dbReference>
<evidence type="ECO:0000256" key="1">
    <source>
        <dbReference type="ARBA" id="ARBA00023015"/>
    </source>
</evidence>